<name>A0ACB6RGN9_9PLEO</name>
<keyword evidence="2" id="KW-1185">Reference proteome</keyword>
<organism evidence="1 2">
    <name type="scientific">Lindgomyces ingoldianus</name>
    <dbReference type="NCBI Taxonomy" id="673940"/>
    <lineage>
        <taxon>Eukaryota</taxon>
        <taxon>Fungi</taxon>
        <taxon>Dikarya</taxon>
        <taxon>Ascomycota</taxon>
        <taxon>Pezizomycotina</taxon>
        <taxon>Dothideomycetes</taxon>
        <taxon>Pleosporomycetidae</taxon>
        <taxon>Pleosporales</taxon>
        <taxon>Lindgomycetaceae</taxon>
        <taxon>Lindgomyces</taxon>
    </lineage>
</organism>
<proteinExistence type="predicted"/>
<dbReference type="EMBL" id="MU003492">
    <property type="protein sequence ID" value="KAF2477500.1"/>
    <property type="molecule type" value="Genomic_DNA"/>
</dbReference>
<reference evidence="1" key="1">
    <citation type="journal article" date="2020" name="Stud. Mycol.">
        <title>101 Dothideomycetes genomes: a test case for predicting lifestyles and emergence of pathogens.</title>
        <authorList>
            <person name="Haridas S."/>
            <person name="Albert R."/>
            <person name="Binder M."/>
            <person name="Bloem J."/>
            <person name="Labutti K."/>
            <person name="Salamov A."/>
            <person name="Andreopoulos B."/>
            <person name="Baker S."/>
            <person name="Barry K."/>
            <person name="Bills G."/>
            <person name="Bluhm B."/>
            <person name="Cannon C."/>
            <person name="Castanera R."/>
            <person name="Culley D."/>
            <person name="Daum C."/>
            <person name="Ezra D."/>
            <person name="Gonzalez J."/>
            <person name="Henrissat B."/>
            <person name="Kuo A."/>
            <person name="Liang C."/>
            <person name="Lipzen A."/>
            <person name="Lutzoni F."/>
            <person name="Magnuson J."/>
            <person name="Mondo S."/>
            <person name="Nolan M."/>
            <person name="Ohm R."/>
            <person name="Pangilinan J."/>
            <person name="Park H.-J."/>
            <person name="Ramirez L."/>
            <person name="Alfaro M."/>
            <person name="Sun H."/>
            <person name="Tritt A."/>
            <person name="Yoshinaga Y."/>
            <person name="Zwiers L.-H."/>
            <person name="Turgeon B."/>
            <person name="Goodwin S."/>
            <person name="Spatafora J."/>
            <person name="Crous P."/>
            <person name="Grigoriev I."/>
        </authorList>
    </citation>
    <scope>NUCLEOTIDE SEQUENCE</scope>
    <source>
        <strain evidence="1">ATCC 200398</strain>
    </source>
</reference>
<dbReference type="Proteomes" id="UP000799755">
    <property type="component" value="Unassembled WGS sequence"/>
</dbReference>
<accession>A0ACB6RGN9</accession>
<protein>
    <submittedName>
        <fullName evidence="1">Uncharacterized protein</fullName>
    </submittedName>
</protein>
<gene>
    <name evidence="1" type="ORF">BDR25DRAFT_347853</name>
</gene>
<sequence length="406" mass="44610">MAWQVVGQSDDIAVRSVPSEPEPNPIVKPSPRALGSLLPSPVPSTFITRLSQSAPINIVIPQATLSILTNLCISVPAIEFRKQSTAVLEGRISFFSKTERYPRILFLGFFYYLNGHNDVRGSAAICSRCYSSLPLGMILPLHLKGVFCLFQQYLLRSLWKCLLLTDVDSGHFVPVAMNPPGPGGKCIPPPPYVPVLRTSFQQLSLNSIQTSAMSFTVLGLPATPQSIIVPLPAMASSHIPAPLSLVHPPPPPSLPLSLPSTIPSSFTPPPGSPLPISAPNPQPLHLPLCLLFYYYLLYLPNRHPHPYSNPHLRNQSTPCSCAYTPTPPPLPPNTYNHHAIRHAHPRKSCASTPSHIPSIQLLFPPMIRKFGHNIPPPVEPVDEVFNAPRPMSMFHASPRRRVAWRQ</sequence>
<evidence type="ECO:0000313" key="2">
    <source>
        <dbReference type="Proteomes" id="UP000799755"/>
    </source>
</evidence>
<comment type="caution">
    <text evidence="1">The sequence shown here is derived from an EMBL/GenBank/DDBJ whole genome shotgun (WGS) entry which is preliminary data.</text>
</comment>
<evidence type="ECO:0000313" key="1">
    <source>
        <dbReference type="EMBL" id="KAF2477500.1"/>
    </source>
</evidence>